<sequence length="320" mass="34498">MRLARLTHANTCARAAGRRAAATRPTHGRSDAEYMALLQEQLAPLYLESCLQLRPVWRAVTAAVRADPTPRVILDLASGPGEPACSLATRFPAAEVVASDSSEEMLIHAQQRVAEGNLSRAVQVHRIDMLQLHQLAAPGADQPPTCDVVTCSLGLHVLPDAALDGCLRGVYTLLRPGGQFVAAVWDTLPIMDIGSRCLSRLLGRSFELPLSPTRLDDSQADALLRTAGFVLDGDKHGASGEVKLTLGEAGTDRAFMLGMMPFMGSIAKLAETQSSVFELARSAFEEETRHLVDSSGQLILPEARFRLLSASKKSREILCH</sequence>
<reference evidence="2 3" key="1">
    <citation type="journal article" date="2024" name="Science">
        <title>Giant polyketide synthase enzymes in the biosynthesis of giant marine polyether toxins.</title>
        <authorList>
            <person name="Fallon T.R."/>
            <person name="Shende V.V."/>
            <person name="Wierzbicki I.H."/>
            <person name="Pendleton A.L."/>
            <person name="Watervoot N.F."/>
            <person name="Auber R.P."/>
            <person name="Gonzalez D.J."/>
            <person name="Wisecaver J.H."/>
            <person name="Moore B.S."/>
        </authorList>
    </citation>
    <scope>NUCLEOTIDE SEQUENCE [LARGE SCALE GENOMIC DNA]</scope>
    <source>
        <strain evidence="2 3">12B1</strain>
    </source>
</reference>
<keyword evidence="3" id="KW-1185">Reference proteome</keyword>
<evidence type="ECO:0000313" key="2">
    <source>
        <dbReference type="EMBL" id="KAL1511223.1"/>
    </source>
</evidence>
<organism evidence="2 3">
    <name type="scientific">Prymnesium parvum</name>
    <name type="common">Toxic golden alga</name>
    <dbReference type="NCBI Taxonomy" id="97485"/>
    <lineage>
        <taxon>Eukaryota</taxon>
        <taxon>Haptista</taxon>
        <taxon>Haptophyta</taxon>
        <taxon>Prymnesiophyceae</taxon>
        <taxon>Prymnesiales</taxon>
        <taxon>Prymnesiaceae</taxon>
        <taxon>Prymnesium</taxon>
    </lineage>
</organism>
<dbReference type="GO" id="GO:0008168">
    <property type="term" value="F:methyltransferase activity"/>
    <property type="evidence" value="ECO:0007669"/>
    <property type="project" value="TreeGrafter"/>
</dbReference>
<dbReference type="PANTHER" id="PTHR43591">
    <property type="entry name" value="METHYLTRANSFERASE"/>
    <property type="match status" value="1"/>
</dbReference>
<dbReference type="AlphaFoldDB" id="A0AB34J3J1"/>
<comment type="caution">
    <text evidence="2">The sequence shown here is derived from an EMBL/GenBank/DDBJ whole genome shotgun (WGS) entry which is preliminary data.</text>
</comment>
<name>A0AB34J3J1_PRYPA</name>
<dbReference type="CDD" id="cd02440">
    <property type="entry name" value="AdoMet_MTases"/>
    <property type="match status" value="1"/>
</dbReference>
<dbReference type="InterPro" id="IPR029063">
    <property type="entry name" value="SAM-dependent_MTases_sf"/>
</dbReference>
<accession>A0AB34J3J1</accession>
<feature type="domain" description="Methyltransferase" evidence="1">
    <location>
        <begin position="73"/>
        <end position="178"/>
    </location>
</feature>
<dbReference type="Proteomes" id="UP001515480">
    <property type="component" value="Unassembled WGS sequence"/>
</dbReference>
<proteinExistence type="predicted"/>
<dbReference type="SUPFAM" id="SSF53335">
    <property type="entry name" value="S-adenosyl-L-methionine-dependent methyltransferases"/>
    <property type="match status" value="1"/>
</dbReference>
<protein>
    <recommendedName>
        <fullName evidence="1">Methyltransferase domain-containing protein</fullName>
    </recommendedName>
</protein>
<evidence type="ECO:0000313" key="3">
    <source>
        <dbReference type="Proteomes" id="UP001515480"/>
    </source>
</evidence>
<dbReference type="EMBL" id="JBGBPQ010000014">
    <property type="protein sequence ID" value="KAL1511223.1"/>
    <property type="molecule type" value="Genomic_DNA"/>
</dbReference>
<dbReference type="Pfam" id="PF13649">
    <property type="entry name" value="Methyltransf_25"/>
    <property type="match status" value="1"/>
</dbReference>
<dbReference type="InterPro" id="IPR041698">
    <property type="entry name" value="Methyltransf_25"/>
</dbReference>
<dbReference type="Gene3D" id="3.40.50.150">
    <property type="entry name" value="Vaccinia Virus protein VP39"/>
    <property type="match status" value="1"/>
</dbReference>
<dbReference type="PANTHER" id="PTHR43591:SF24">
    <property type="entry name" value="2-METHOXY-6-POLYPRENYL-1,4-BENZOQUINOL METHYLASE, MITOCHONDRIAL"/>
    <property type="match status" value="1"/>
</dbReference>
<evidence type="ECO:0000259" key="1">
    <source>
        <dbReference type="Pfam" id="PF13649"/>
    </source>
</evidence>
<gene>
    <name evidence="2" type="ORF">AB1Y20_006035</name>
</gene>